<evidence type="ECO:0000313" key="1">
    <source>
        <dbReference type="EMBL" id="QCD82881.1"/>
    </source>
</evidence>
<name>A0A4D6L2Z2_VIGUN</name>
<dbReference type="EMBL" id="CP039346">
    <property type="protein sequence ID" value="QCD82881.1"/>
    <property type="molecule type" value="Genomic_DNA"/>
</dbReference>
<gene>
    <name evidence="1" type="ORF">DEO72_LG2g3223</name>
</gene>
<protein>
    <submittedName>
        <fullName evidence="1">Uncharacterized protein</fullName>
    </submittedName>
</protein>
<keyword evidence="2" id="KW-1185">Reference proteome</keyword>
<accession>A0A4D6L2Z2</accession>
<dbReference type="AlphaFoldDB" id="A0A4D6L2Z2"/>
<dbReference type="Proteomes" id="UP000501690">
    <property type="component" value="Linkage Group LG2"/>
</dbReference>
<sequence>MTFHPPEEPLTLQHTESKDSISGLCKRHWIAGWLAPVKVPKLCRVWTQGVITQPLTG</sequence>
<evidence type="ECO:0000313" key="2">
    <source>
        <dbReference type="Proteomes" id="UP000501690"/>
    </source>
</evidence>
<proteinExistence type="predicted"/>
<organism evidence="1 2">
    <name type="scientific">Vigna unguiculata</name>
    <name type="common">Cowpea</name>
    <dbReference type="NCBI Taxonomy" id="3917"/>
    <lineage>
        <taxon>Eukaryota</taxon>
        <taxon>Viridiplantae</taxon>
        <taxon>Streptophyta</taxon>
        <taxon>Embryophyta</taxon>
        <taxon>Tracheophyta</taxon>
        <taxon>Spermatophyta</taxon>
        <taxon>Magnoliopsida</taxon>
        <taxon>eudicotyledons</taxon>
        <taxon>Gunneridae</taxon>
        <taxon>Pentapetalae</taxon>
        <taxon>rosids</taxon>
        <taxon>fabids</taxon>
        <taxon>Fabales</taxon>
        <taxon>Fabaceae</taxon>
        <taxon>Papilionoideae</taxon>
        <taxon>50 kb inversion clade</taxon>
        <taxon>NPAAA clade</taxon>
        <taxon>indigoferoid/millettioid clade</taxon>
        <taxon>Phaseoleae</taxon>
        <taxon>Vigna</taxon>
    </lineage>
</organism>
<reference evidence="1 2" key="1">
    <citation type="submission" date="2019-04" db="EMBL/GenBank/DDBJ databases">
        <title>An improved genome assembly and genetic linkage map for asparagus bean, Vigna unguiculata ssp. sesquipedialis.</title>
        <authorList>
            <person name="Xia Q."/>
            <person name="Zhang R."/>
            <person name="Dong Y."/>
        </authorList>
    </citation>
    <scope>NUCLEOTIDE SEQUENCE [LARGE SCALE GENOMIC DNA]</scope>
    <source>
        <tissue evidence="1">Leaf</tissue>
    </source>
</reference>